<accession>F8QXN2</accession>
<organism evidence="1">
    <name type="scientific">Scylla paramamosain</name>
    <name type="common">Mud crab</name>
    <dbReference type="NCBI Taxonomy" id="85552"/>
    <lineage>
        <taxon>Eukaryota</taxon>
        <taxon>Metazoa</taxon>
        <taxon>Ecdysozoa</taxon>
        <taxon>Arthropoda</taxon>
        <taxon>Crustacea</taxon>
        <taxon>Multicrustacea</taxon>
        <taxon>Malacostraca</taxon>
        <taxon>Eumalacostraca</taxon>
        <taxon>Eucarida</taxon>
        <taxon>Decapoda</taxon>
        <taxon>Pleocyemata</taxon>
        <taxon>Brachyura</taxon>
        <taxon>Eubrachyura</taxon>
        <taxon>Portunoidea</taxon>
        <taxon>Portunidae</taxon>
        <taxon>Portuninae</taxon>
        <taxon>Scylla</taxon>
    </lineage>
</organism>
<feature type="non-terminal residue" evidence="1">
    <location>
        <position position="101"/>
    </location>
</feature>
<protein>
    <submittedName>
        <fullName evidence="1">Uncharacterized protein</fullName>
    </submittedName>
</protein>
<dbReference type="AlphaFoldDB" id="F8QXN2"/>
<proteinExistence type="evidence at transcript level"/>
<evidence type="ECO:0000313" key="1">
    <source>
        <dbReference type="EMBL" id="AEI88126.1"/>
    </source>
</evidence>
<dbReference type="EMBL" id="HM217905">
    <property type="protein sequence ID" value="AEI88126.1"/>
    <property type="molecule type" value="mRNA"/>
</dbReference>
<feature type="non-terminal residue" evidence="1">
    <location>
        <position position="1"/>
    </location>
</feature>
<name>F8QXN2_SCYPA</name>
<reference evidence="1" key="1">
    <citation type="submission" date="2010-05" db="EMBL/GenBank/DDBJ databases">
        <title>Construction of SSH cDNA library from throacic ganglion mass of Scylla paramamosain.</title>
        <authorList>
            <person name="Zeng H."/>
            <person name="Huang J.R."/>
            <person name="Li W.X."/>
            <person name="Ye H.H."/>
        </authorList>
    </citation>
    <scope>NUCLEOTIDE SEQUENCE</scope>
</reference>
<sequence length="101" mass="11263">TRTRTSACPLSTRPETSVPCLRTRLRSQPSRSVNVPRSRSTDLCEDLPQPRCLSLPPSSLLSHRLKAHCSSPSLLSVSCVKMLPCNEINLCIYSKFIYLCT</sequence>